<dbReference type="PANTHER" id="PTHR35450">
    <property type="entry name" value="REVERSE TRANSCRIPTASE DOMAIN-CONTAINING PROTEIN"/>
    <property type="match status" value="1"/>
</dbReference>
<dbReference type="Proteomes" id="UP001152795">
    <property type="component" value="Unassembled WGS sequence"/>
</dbReference>
<keyword evidence="2" id="KW-1185">Reference proteome</keyword>
<sequence length="115" mass="13572">MIETKAWKKMRGLVDQDKCRLCGESRETVQHLLAGCKKIAGSEYVRRHDNALKVLAVQWAIDNGLLPEGRKWYTERWERGKMIENNGKKLFLDWEHRMRTSCTARRPNLTLEDEK</sequence>
<reference evidence="1" key="1">
    <citation type="submission" date="2020-04" db="EMBL/GenBank/DDBJ databases">
        <authorList>
            <person name="Alioto T."/>
            <person name="Alioto T."/>
            <person name="Gomez Garrido J."/>
        </authorList>
    </citation>
    <scope>NUCLEOTIDE SEQUENCE</scope>
    <source>
        <strain evidence="1">A484AB</strain>
    </source>
</reference>
<protein>
    <submittedName>
        <fullName evidence="1">Uncharacterized protein</fullName>
    </submittedName>
</protein>
<accession>A0A6S7JEF3</accession>
<proteinExistence type="predicted"/>
<comment type="caution">
    <text evidence="1">The sequence shown here is derived from an EMBL/GenBank/DDBJ whole genome shotgun (WGS) entry which is preliminary data.</text>
</comment>
<dbReference type="EMBL" id="CACRXK020008664">
    <property type="protein sequence ID" value="CAB4015301.1"/>
    <property type="molecule type" value="Genomic_DNA"/>
</dbReference>
<dbReference type="PANTHER" id="PTHR35450:SF2">
    <property type="entry name" value="REVERSE TRANSCRIPTASE DOMAIN-CONTAINING PROTEIN"/>
    <property type="match status" value="1"/>
</dbReference>
<name>A0A6S7JEF3_PARCT</name>
<evidence type="ECO:0000313" key="2">
    <source>
        <dbReference type="Proteomes" id="UP001152795"/>
    </source>
</evidence>
<dbReference type="OrthoDB" id="5979023at2759"/>
<gene>
    <name evidence="1" type="ORF">PACLA_8A036742</name>
</gene>
<evidence type="ECO:0000313" key="1">
    <source>
        <dbReference type="EMBL" id="CAB4015301.1"/>
    </source>
</evidence>
<organism evidence="1 2">
    <name type="scientific">Paramuricea clavata</name>
    <name type="common">Red gorgonian</name>
    <name type="synonym">Violescent sea-whip</name>
    <dbReference type="NCBI Taxonomy" id="317549"/>
    <lineage>
        <taxon>Eukaryota</taxon>
        <taxon>Metazoa</taxon>
        <taxon>Cnidaria</taxon>
        <taxon>Anthozoa</taxon>
        <taxon>Octocorallia</taxon>
        <taxon>Malacalcyonacea</taxon>
        <taxon>Plexauridae</taxon>
        <taxon>Paramuricea</taxon>
    </lineage>
</organism>
<dbReference type="AlphaFoldDB" id="A0A6S7JEF3"/>